<feature type="binding site" evidence="6">
    <location>
        <position position="95"/>
    </location>
    <ligand>
        <name>substrate</name>
    </ligand>
</feature>
<evidence type="ECO:0000256" key="5">
    <source>
        <dbReference type="ARBA" id="ARBA00022975"/>
    </source>
</evidence>
<dbReference type="InterPro" id="IPR011059">
    <property type="entry name" value="Metal-dep_hydrolase_composite"/>
</dbReference>
<dbReference type="InterPro" id="IPR050138">
    <property type="entry name" value="DHOase/Allantoinase_Hydrolase"/>
</dbReference>
<comment type="function">
    <text evidence="1 6">Catalyzes the reversible cyclization of carbamoyl aspartate to dihydroorotate.</text>
</comment>
<comment type="pathway">
    <text evidence="6">Pyrimidine metabolism; UMP biosynthesis via de novo pathway; (S)-dihydroorotate from bicarbonate: step 3/3.</text>
</comment>
<evidence type="ECO:0000256" key="1">
    <source>
        <dbReference type="ARBA" id="ARBA00002368"/>
    </source>
</evidence>
<name>A0A402CPU4_9BACT</name>
<feature type="binding site" evidence="6">
    <location>
        <begin position="323"/>
        <end position="324"/>
    </location>
    <ligand>
        <name>substrate</name>
    </ligand>
</feature>
<dbReference type="AlphaFoldDB" id="A0A402CPU4"/>
<dbReference type="NCBIfam" id="TIGR00857">
    <property type="entry name" value="pyrC_multi"/>
    <property type="match status" value="1"/>
</dbReference>
<feature type="active site" evidence="6">
    <location>
        <position position="305"/>
    </location>
</feature>
<dbReference type="GO" id="GO:0008270">
    <property type="term" value="F:zinc ion binding"/>
    <property type="evidence" value="ECO:0007669"/>
    <property type="project" value="UniProtKB-UniRule"/>
</dbReference>
<dbReference type="SUPFAM" id="SSF51556">
    <property type="entry name" value="Metallo-dependent hydrolases"/>
    <property type="match status" value="1"/>
</dbReference>
<accession>A0A402CPU4</accession>
<dbReference type="Gene3D" id="3.20.20.140">
    <property type="entry name" value="Metal-dependent hydrolases"/>
    <property type="match status" value="1"/>
</dbReference>
<dbReference type="KEGG" id="ccot:CCAX7_49400"/>
<feature type="binding site" evidence="6">
    <location>
        <position position="61"/>
    </location>
    <ligand>
        <name>Zn(2+)</name>
        <dbReference type="ChEBI" id="CHEBI:29105"/>
        <label>1</label>
    </ligand>
</feature>
<feature type="domain" description="Dihydroorotase catalytic" evidence="7">
    <location>
        <begin position="51"/>
        <end position="238"/>
    </location>
</feature>
<feature type="binding site" evidence="6">
    <location>
        <begin position="63"/>
        <end position="65"/>
    </location>
    <ligand>
        <name>substrate</name>
    </ligand>
</feature>
<dbReference type="Pfam" id="PF12890">
    <property type="entry name" value="DHOase"/>
    <property type="match status" value="1"/>
</dbReference>
<dbReference type="FunCoup" id="A0A402CPU4">
    <property type="interactions" value="284"/>
</dbReference>
<dbReference type="InterPro" id="IPR032466">
    <property type="entry name" value="Metal_Hydrolase"/>
</dbReference>
<feature type="binding site" evidence="6">
    <location>
        <position position="232"/>
    </location>
    <ligand>
        <name>Zn(2+)</name>
        <dbReference type="ChEBI" id="CHEBI:29105"/>
        <label>2</label>
    </ligand>
</feature>
<keyword evidence="6" id="KW-0862">Zinc</keyword>
<keyword evidence="4 6" id="KW-0378">Hydrolase</keyword>
<evidence type="ECO:0000256" key="6">
    <source>
        <dbReference type="HAMAP-Rule" id="MF_00220"/>
    </source>
</evidence>
<feature type="binding site" evidence="6">
    <location>
        <position position="152"/>
    </location>
    <ligand>
        <name>Zn(2+)</name>
        <dbReference type="ChEBI" id="CHEBI:29105"/>
        <label>2</label>
    </ligand>
</feature>
<dbReference type="EMBL" id="AP025739">
    <property type="protein sequence ID" value="BDI32889.1"/>
    <property type="molecule type" value="Genomic_DNA"/>
</dbReference>
<evidence type="ECO:0000256" key="3">
    <source>
        <dbReference type="ARBA" id="ARBA00022723"/>
    </source>
</evidence>
<dbReference type="GO" id="GO:0004038">
    <property type="term" value="F:allantoinase activity"/>
    <property type="evidence" value="ECO:0007669"/>
    <property type="project" value="TreeGrafter"/>
</dbReference>
<dbReference type="OrthoDB" id="9765462at2"/>
<dbReference type="CDD" id="cd01317">
    <property type="entry name" value="DHOase_IIa"/>
    <property type="match status" value="1"/>
</dbReference>
<reference evidence="8 9" key="1">
    <citation type="journal article" date="2019" name="Int. J. Syst. Evol. Microbiol.">
        <title>Capsulimonas corticalis gen. nov., sp. nov., an aerobic capsulated bacterium, of a novel bacterial order, Capsulimonadales ord. nov., of the class Armatimonadia of the phylum Armatimonadetes.</title>
        <authorList>
            <person name="Li J."/>
            <person name="Kudo C."/>
            <person name="Tonouchi A."/>
        </authorList>
    </citation>
    <scope>NUCLEOTIDE SEQUENCE [LARGE SCALE GENOMIC DNA]</scope>
    <source>
        <strain evidence="8 9">AX-7</strain>
    </source>
</reference>
<comment type="caution">
    <text evidence="6">Lacks conserved residue(s) required for the propagation of feature annotation.</text>
</comment>
<evidence type="ECO:0000259" key="7">
    <source>
        <dbReference type="Pfam" id="PF12890"/>
    </source>
</evidence>
<dbReference type="Proteomes" id="UP000287394">
    <property type="component" value="Chromosome"/>
</dbReference>
<dbReference type="GO" id="GO:0006145">
    <property type="term" value="P:purine nucleobase catabolic process"/>
    <property type="evidence" value="ECO:0007669"/>
    <property type="project" value="TreeGrafter"/>
</dbReference>
<sequence length="419" mass="44380">MEKLLKGGRVIDPANGRDEIADLLVGDDGTIKAIGANLTAADTEVIDCAGYVVSPGLIDIHVHLRVPGQEYKEDMATGTAAAKNGGFTAIACQPNTSPPIDHSSIVKDILAQAEGADARVYVVGAVSKGLKNEELAEMSELKDAGVIGIGDDAYPVYESGFLRRAMEYCKMLDLPYVAHCEDKDITTDGVMNEGYVSTVLGLKGINRAAENIGTARNIILAETTGCHLHVLHVSTKESVEIVRHAKSLGAPVTAETCPQYFALTDEACYGYNTNAKMSPSLRTKEDQEAIVAGLIDGTLDLIATDHAPHAPHEKEQEFARAPFGMLGLETSLGLVITHLVKPGILTLSQVIEKMSVAPAKIFKLPGGSLTIGAPADITIFDPDAEWTVDVNAFKSKSRNSVLHGVTLTGKPIATLVGGR</sequence>
<dbReference type="SUPFAM" id="SSF51338">
    <property type="entry name" value="Composite domain of metallo-dependent hydrolases"/>
    <property type="match status" value="1"/>
</dbReference>
<evidence type="ECO:0000256" key="4">
    <source>
        <dbReference type="ARBA" id="ARBA00022801"/>
    </source>
</evidence>
<dbReference type="EC" id="3.5.2.3" evidence="6"/>
<comment type="similarity">
    <text evidence="2 6">Belongs to the metallo-dependent hydrolases superfamily. DHOase family. Class I DHOase subfamily.</text>
</comment>
<dbReference type="PANTHER" id="PTHR43668">
    <property type="entry name" value="ALLANTOINASE"/>
    <property type="match status" value="1"/>
</dbReference>
<comment type="catalytic activity">
    <reaction evidence="6">
        <text>(S)-dihydroorotate + H2O = N-carbamoyl-L-aspartate + H(+)</text>
        <dbReference type="Rhea" id="RHEA:24296"/>
        <dbReference type="ChEBI" id="CHEBI:15377"/>
        <dbReference type="ChEBI" id="CHEBI:15378"/>
        <dbReference type="ChEBI" id="CHEBI:30864"/>
        <dbReference type="ChEBI" id="CHEBI:32814"/>
        <dbReference type="EC" id="3.5.2.3"/>
    </reaction>
</comment>
<proteinExistence type="inferred from homology"/>
<evidence type="ECO:0000313" key="8">
    <source>
        <dbReference type="EMBL" id="BDI32889.1"/>
    </source>
</evidence>
<evidence type="ECO:0000256" key="2">
    <source>
        <dbReference type="ARBA" id="ARBA00010286"/>
    </source>
</evidence>
<evidence type="ECO:0000313" key="9">
    <source>
        <dbReference type="Proteomes" id="UP000287394"/>
    </source>
</evidence>
<comment type="cofactor">
    <cofactor evidence="6">
        <name>Zn(2+)</name>
        <dbReference type="ChEBI" id="CHEBI:29105"/>
    </cofactor>
    <text evidence="6">Binds 2 Zn(2+) ions per subunit.</text>
</comment>
<dbReference type="GO" id="GO:0005737">
    <property type="term" value="C:cytoplasm"/>
    <property type="evidence" value="ECO:0007669"/>
    <property type="project" value="TreeGrafter"/>
</dbReference>
<gene>
    <name evidence="6 8" type="primary">pyrC</name>
    <name evidence="8" type="ORF">CCAX7_49400</name>
</gene>
<feature type="binding site" evidence="6">
    <location>
        <position position="179"/>
    </location>
    <ligand>
        <name>Zn(2+)</name>
        <dbReference type="ChEBI" id="CHEBI:29105"/>
        <label>2</label>
    </ligand>
</feature>
<dbReference type="InterPro" id="IPR024403">
    <property type="entry name" value="DHOase_cat"/>
</dbReference>
<dbReference type="GO" id="GO:0044205">
    <property type="term" value="P:'de novo' UMP biosynthetic process"/>
    <property type="evidence" value="ECO:0007669"/>
    <property type="project" value="UniProtKB-UniRule"/>
</dbReference>
<dbReference type="InterPro" id="IPR002195">
    <property type="entry name" value="Dihydroorotase_CS"/>
</dbReference>
<keyword evidence="9" id="KW-1185">Reference proteome</keyword>
<dbReference type="PROSITE" id="PS00482">
    <property type="entry name" value="DIHYDROOROTASE_1"/>
    <property type="match status" value="1"/>
</dbReference>
<feature type="binding site" evidence="6">
    <location>
        <position position="152"/>
    </location>
    <ligand>
        <name>Zn(2+)</name>
        <dbReference type="ChEBI" id="CHEBI:29105"/>
        <label>1</label>
    </ligand>
</feature>
<dbReference type="GO" id="GO:0004151">
    <property type="term" value="F:dihydroorotase activity"/>
    <property type="evidence" value="ECO:0007669"/>
    <property type="project" value="UniProtKB-UniRule"/>
</dbReference>
<feature type="binding site" evidence="6">
    <location>
        <position position="63"/>
    </location>
    <ligand>
        <name>Zn(2+)</name>
        <dbReference type="ChEBI" id="CHEBI:29105"/>
        <label>1</label>
    </ligand>
</feature>
<feature type="binding site" evidence="6">
    <location>
        <position position="305"/>
    </location>
    <ligand>
        <name>Zn(2+)</name>
        <dbReference type="ChEBI" id="CHEBI:29105"/>
        <label>1</label>
    </ligand>
</feature>
<dbReference type="Gene3D" id="2.30.40.10">
    <property type="entry name" value="Urease, subunit C, domain 1"/>
    <property type="match status" value="1"/>
</dbReference>
<keyword evidence="5 6" id="KW-0665">Pyrimidine biosynthesis</keyword>
<dbReference type="PANTHER" id="PTHR43668:SF2">
    <property type="entry name" value="ALLANTOINASE"/>
    <property type="match status" value="1"/>
</dbReference>
<feature type="binding site" evidence="6">
    <location>
        <position position="309"/>
    </location>
    <ligand>
        <name>substrate</name>
    </ligand>
</feature>
<dbReference type="PROSITE" id="PS00483">
    <property type="entry name" value="DIHYDROOROTASE_2"/>
    <property type="match status" value="1"/>
</dbReference>
<organism evidence="8 9">
    <name type="scientific">Capsulimonas corticalis</name>
    <dbReference type="NCBI Taxonomy" id="2219043"/>
    <lineage>
        <taxon>Bacteria</taxon>
        <taxon>Bacillati</taxon>
        <taxon>Armatimonadota</taxon>
        <taxon>Armatimonadia</taxon>
        <taxon>Capsulimonadales</taxon>
        <taxon>Capsulimonadaceae</taxon>
        <taxon>Capsulimonas</taxon>
    </lineage>
</organism>
<dbReference type="HAMAP" id="MF_00220_B">
    <property type="entry name" value="PyrC_classI_B"/>
    <property type="match status" value="1"/>
</dbReference>
<dbReference type="InterPro" id="IPR004722">
    <property type="entry name" value="DHOase"/>
</dbReference>
<keyword evidence="3 6" id="KW-0479">Metal-binding</keyword>
<protein>
    <recommendedName>
        <fullName evidence="6">Dihydroorotase</fullName>
        <shortName evidence="6">DHOase</shortName>
        <ecNumber evidence="6">3.5.2.3</ecNumber>
    </recommendedName>
</protein>